<sequence length="151" mass="16850">MERVKGEQKFWTWLILGLLGFFIGVPFVLTMLGNLTKKANKYSSGVDFDLSKILGVLIILGVIALVLWFLFAVLGGSSRGGSGQRDLANAQRDMSRAVEAVRAHHAQRMHTMRAGHPQRVQNLRDALRKTRCEENGAWLSGYEAKEELTHA</sequence>
<protein>
    <recommendedName>
        <fullName evidence="4">DUF4190 domain-containing protein</fullName>
    </recommendedName>
</protein>
<proteinExistence type="predicted"/>
<evidence type="ECO:0000313" key="3">
    <source>
        <dbReference type="Proteomes" id="UP001558474"/>
    </source>
</evidence>
<dbReference type="EMBL" id="JBDLOU010000073">
    <property type="protein sequence ID" value="MEX3741640.1"/>
    <property type="molecule type" value="Genomic_DNA"/>
</dbReference>
<evidence type="ECO:0000313" key="2">
    <source>
        <dbReference type="EMBL" id="MEX3741640.1"/>
    </source>
</evidence>
<comment type="caution">
    <text evidence="2">The sequence shown here is derived from an EMBL/GenBank/DDBJ whole genome shotgun (WGS) entry which is preliminary data.</text>
</comment>
<feature type="transmembrane region" description="Helical" evidence="1">
    <location>
        <begin position="53"/>
        <end position="75"/>
    </location>
</feature>
<keyword evidence="1" id="KW-1133">Transmembrane helix</keyword>
<dbReference type="Proteomes" id="UP001558474">
    <property type="component" value="Unassembled WGS sequence"/>
</dbReference>
<gene>
    <name evidence="2" type="ORF">ABFW12_25755</name>
</gene>
<evidence type="ECO:0000256" key="1">
    <source>
        <dbReference type="SAM" id="Phobius"/>
    </source>
</evidence>
<feature type="transmembrane region" description="Helical" evidence="1">
    <location>
        <begin position="12"/>
        <end position="33"/>
    </location>
</feature>
<keyword evidence="3" id="KW-1185">Reference proteome</keyword>
<reference evidence="2 3" key="1">
    <citation type="submission" date="2024-04" db="EMBL/GenBank/DDBJ databases">
        <title>Genomic Markers of Mycobacteria.</title>
        <authorList>
            <person name="Soliman M.S."/>
            <person name="Elkholy A."/>
            <person name="Soliman N.S."/>
            <person name="Abbas A."/>
            <person name="Khayrat S."/>
            <person name="Shawky S."/>
        </authorList>
    </citation>
    <scope>NUCLEOTIDE SEQUENCE [LARGE SCALE GENOMIC DNA]</scope>
    <source>
        <strain evidence="2 3">Egy-CU-AM5</strain>
    </source>
</reference>
<accession>A0ABV3VLY7</accession>
<keyword evidence="1" id="KW-0472">Membrane</keyword>
<organism evidence="2 3">
    <name type="scientific">Mycolicibacterium porcinum</name>
    <dbReference type="NCBI Taxonomy" id="39693"/>
    <lineage>
        <taxon>Bacteria</taxon>
        <taxon>Bacillati</taxon>
        <taxon>Actinomycetota</taxon>
        <taxon>Actinomycetes</taxon>
        <taxon>Mycobacteriales</taxon>
        <taxon>Mycobacteriaceae</taxon>
        <taxon>Mycolicibacterium</taxon>
    </lineage>
</organism>
<dbReference type="RefSeq" id="WP_368574021.1">
    <property type="nucleotide sequence ID" value="NZ_JBDLOU010000073.1"/>
</dbReference>
<evidence type="ECO:0008006" key="4">
    <source>
        <dbReference type="Google" id="ProtNLM"/>
    </source>
</evidence>
<keyword evidence="1" id="KW-0812">Transmembrane</keyword>
<name>A0ABV3VLY7_9MYCO</name>